<dbReference type="AlphaFoldDB" id="A0A0V1GLE7"/>
<protein>
    <submittedName>
        <fullName evidence="1">Uncharacterized protein</fullName>
    </submittedName>
</protein>
<dbReference type="Proteomes" id="UP000055024">
    <property type="component" value="Unassembled WGS sequence"/>
</dbReference>
<dbReference type="EMBL" id="JYDP01000978">
    <property type="protein sequence ID" value="KRY99147.1"/>
    <property type="molecule type" value="Genomic_DNA"/>
</dbReference>
<organism evidence="1 2">
    <name type="scientific">Trichinella zimbabwensis</name>
    <dbReference type="NCBI Taxonomy" id="268475"/>
    <lineage>
        <taxon>Eukaryota</taxon>
        <taxon>Metazoa</taxon>
        <taxon>Ecdysozoa</taxon>
        <taxon>Nematoda</taxon>
        <taxon>Enoplea</taxon>
        <taxon>Dorylaimia</taxon>
        <taxon>Trichinellida</taxon>
        <taxon>Trichinellidae</taxon>
        <taxon>Trichinella</taxon>
    </lineage>
</organism>
<evidence type="ECO:0000313" key="1">
    <source>
        <dbReference type="EMBL" id="KRY99147.1"/>
    </source>
</evidence>
<gene>
    <name evidence="1" type="ORF">T11_9464</name>
</gene>
<reference evidence="1 2" key="1">
    <citation type="submission" date="2015-01" db="EMBL/GenBank/DDBJ databases">
        <title>Evolution of Trichinella species and genotypes.</title>
        <authorList>
            <person name="Korhonen P.K."/>
            <person name="Edoardo P."/>
            <person name="Giuseppe L.R."/>
            <person name="Gasser R.B."/>
        </authorList>
    </citation>
    <scope>NUCLEOTIDE SEQUENCE [LARGE SCALE GENOMIC DNA]</scope>
    <source>
        <strain evidence="1">ISS1029</strain>
    </source>
</reference>
<comment type="caution">
    <text evidence="1">The sequence shown here is derived from an EMBL/GenBank/DDBJ whole genome shotgun (WGS) entry which is preliminary data.</text>
</comment>
<evidence type="ECO:0000313" key="2">
    <source>
        <dbReference type="Proteomes" id="UP000055024"/>
    </source>
</evidence>
<proteinExistence type="predicted"/>
<sequence length="36" mass="4104">MEEIGTEGDLKIWLLLPLSEETEEAQSSMKKVRKIA</sequence>
<keyword evidence="2" id="KW-1185">Reference proteome</keyword>
<name>A0A0V1GLE7_9BILA</name>
<accession>A0A0V1GLE7</accession>